<sequence length="133" mass="14220">MADDLATTTRSGPGRLLVAVYAIFAIAATARSGVQIATRFEQAPLAYLLSAFAALVYVLATVCLAKGNAVSRRIAFAACSVELAGVLSIGALSLLRPEWFPDATVWSVFGQGYLFIPVVLPLLGLYWLRRTAR</sequence>
<evidence type="ECO:0008006" key="5">
    <source>
        <dbReference type="Google" id="ProtNLM"/>
    </source>
</evidence>
<evidence type="ECO:0000256" key="1">
    <source>
        <dbReference type="SAM" id="Phobius"/>
    </source>
</evidence>
<feature type="transmembrane region" description="Helical" evidence="1">
    <location>
        <begin position="106"/>
        <end position="128"/>
    </location>
</feature>
<evidence type="ECO:0000313" key="3">
    <source>
        <dbReference type="EMBL" id="PZM99617.1"/>
    </source>
</evidence>
<feature type="transmembrane region" description="Helical" evidence="1">
    <location>
        <begin position="46"/>
        <end position="65"/>
    </location>
</feature>
<keyword evidence="1" id="KW-1133">Transmembrane helix</keyword>
<gene>
    <name evidence="2" type="ORF">DIU77_017780</name>
    <name evidence="3" type="ORF">DIU77_05380</name>
</gene>
<dbReference type="STRING" id="1111738.GCA_000427905_00134"/>
<proteinExistence type="predicted"/>
<dbReference type="EMBL" id="QGUI02000348">
    <property type="protein sequence ID" value="MFO7194095.1"/>
    <property type="molecule type" value="Genomic_DNA"/>
</dbReference>
<reference evidence="3" key="2">
    <citation type="submission" date="2018-05" db="EMBL/GenBank/DDBJ databases">
        <authorList>
            <person name="Lanie J.A."/>
            <person name="Ng W.-L."/>
            <person name="Kazmierczak K.M."/>
            <person name="Andrzejewski T.M."/>
            <person name="Davidsen T.M."/>
            <person name="Wayne K.J."/>
            <person name="Tettelin H."/>
            <person name="Glass J.I."/>
            <person name="Rusch D."/>
            <person name="Podicherti R."/>
            <person name="Tsui H.-C.T."/>
            <person name="Winkler M.E."/>
        </authorList>
    </citation>
    <scope>NUCLEOTIDE SEQUENCE</scope>
    <source>
        <strain evidence="3">ZC4RG45</strain>
    </source>
</reference>
<organism evidence="3">
    <name type="scientific">Thermocrispum agreste</name>
    <dbReference type="NCBI Taxonomy" id="37925"/>
    <lineage>
        <taxon>Bacteria</taxon>
        <taxon>Bacillati</taxon>
        <taxon>Actinomycetota</taxon>
        <taxon>Actinomycetes</taxon>
        <taxon>Pseudonocardiales</taxon>
        <taxon>Pseudonocardiaceae</taxon>
        <taxon>Thermocrispum</taxon>
    </lineage>
</organism>
<feature type="transmembrane region" description="Helical" evidence="1">
    <location>
        <begin position="16"/>
        <end position="34"/>
    </location>
</feature>
<reference evidence="2" key="4">
    <citation type="submission" date="2023-08" db="EMBL/GenBank/DDBJ databases">
        <authorList>
            <person name="Guima S.E.S."/>
            <person name="Martins L.F."/>
            <person name="Silva A.M."/>
            <person name="Setubal J.C."/>
        </authorList>
    </citation>
    <scope>NUCLEOTIDE SEQUENCE</scope>
    <source>
        <strain evidence="2">ZC4RG45</strain>
    </source>
</reference>
<name>A0A2W4K0B4_9PSEU</name>
<reference evidence="2" key="1">
    <citation type="submission" date="2018-05" db="EMBL/GenBank/DDBJ databases">
        <authorList>
            <person name="Moura L."/>
            <person name="Setubal J.C."/>
        </authorList>
    </citation>
    <scope>NUCLEOTIDE SEQUENCE</scope>
    <source>
        <strain evidence="2">ZC4RG45</strain>
    </source>
</reference>
<evidence type="ECO:0000313" key="2">
    <source>
        <dbReference type="EMBL" id="MFO7194095.1"/>
    </source>
</evidence>
<reference evidence="2 4" key="3">
    <citation type="journal article" date="2021" name="BMC Genomics">
        <title>Genome-resolved metagenome and metatranscriptome analyses of thermophilic composting reveal key bacterial players and their metabolic interactions.</title>
        <authorList>
            <person name="Braga L.P.P."/>
            <person name="Pereira R.V."/>
            <person name="Martins L.F."/>
            <person name="Moura L.M.S."/>
            <person name="Sanchez F.B."/>
            <person name="Patane J.S.L."/>
            <person name="da Silva A.M."/>
            <person name="Setubal J.C."/>
        </authorList>
    </citation>
    <scope>NUCLEOTIDE SEQUENCE [LARGE SCALE GENOMIC DNA]</scope>
    <source>
        <strain evidence="2">ZC4RG45</strain>
    </source>
</reference>
<evidence type="ECO:0000313" key="4">
    <source>
        <dbReference type="Proteomes" id="UP000249324"/>
    </source>
</evidence>
<dbReference type="AlphaFoldDB" id="A0A2W4K0B4"/>
<dbReference type="Proteomes" id="UP000249324">
    <property type="component" value="Unassembled WGS sequence"/>
</dbReference>
<dbReference type="EMBL" id="QGUI01000147">
    <property type="protein sequence ID" value="PZM99617.1"/>
    <property type="molecule type" value="Genomic_DNA"/>
</dbReference>
<comment type="caution">
    <text evidence="3">The sequence shown here is derived from an EMBL/GenBank/DDBJ whole genome shotgun (WGS) entry which is preliminary data.</text>
</comment>
<protein>
    <recommendedName>
        <fullName evidence="5">Integral membrane protein</fullName>
    </recommendedName>
</protein>
<keyword evidence="1" id="KW-0472">Membrane</keyword>
<feature type="transmembrane region" description="Helical" evidence="1">
    <location>
        <begin position="74"/>
        <end position="94"/>
    </location>
</feature>
<keyword evidence="1" id="KW-0812">Transmembrane</keyword>
<accession>A0A2W4K0B4</accession>